<dbReference type="AlphaFoldDB" id="A0A368VL93"/>
<proteinExistence type="predicted"/>
<sequence length="222" mass="24742">MYKKLYVYCFKGGKCLLGGEFADVEPVGVPTITVSVPPGMLRRVNESMRIRQHLSDTEVTEDVRRALTDCWVAVTNAGGAAGFPFPPVDDDDVAPALERLVDELHADRCRLLTVVDARGLLGWLVLRRSSDPLITHWGSLHHVQSHPDCRGEGVGSLLMHHAREIARDEMKVEQLHLAARAEVGLETFYGRLGRREIGRWPGALRLAPGDDRDEILMHLEPL</sequence>
<comment type="caution">
    <text evidence="2">The sequence shown here is derived from an EMBL/GenBank/DDBJ whole genome shotgun (WGS) entry which is preliminary data.</text>
</comment>
<evidence type="ECO:0000313" key="2">
    <source>
        <dbReference type="EMBL" id="RCW39771.1"/>
    </source>
</evidence>
<dbReference type="Proteomes" id="UP000253495">
    <property type="component" value="Unassembled WGS sequence"/>
</dbReference>
<keyword evidence="2" id="KW-0808">Transferase</keyword>
<dbReference type="GO" id="GO:0016747">
    <property type="term" value="F:acyltransferase activity, transferring groups other than amino-acyl groups"/>
    <property type="evidence" value="ECO:0007669"/>
    <property type="project" value="InterPro"/>
</dbReference>
<protein>
    <submittedName>
        <fullName evidence="2">Acetyltransferase (GNAT) family protein</fullName>
    </submittedName>
</protein>
<accession>A0A368VL93</accession>
<name>A0A368VL93_9ACTN</name>
<evidence type="ECO:0000313" key="3">
    <source>
        <dbReference type="Proteomes" id="UP000253495"/>
    </source>
</evidence>
<dbReference type="Pfam" id="PF13508">
    <property type="entry name" value="Acetyltransf_7"/>
    <property type="match status" value="1"/>
</dbReference>
<gene>
    <name evidence="2" type="ORF">DFQ14_11432</name>
</gene>
<keyword evidence="3" id="KW-1185">Reference proteome</keyword>
<dbReference type="SUPFAM" id="SSF55729">
    <property type="entry name" value="Acyl-CoA N-acyltransferases (Nat)"/>
    <property type="match status" value="1"/>
</dbReference>
<feature type="domain" description="N-acetyltransferase" evidence="1">
    <location>
        <begin position="48"/>
        <end position="222"/>
    </location>
</feature>
<dbReference type="CDD" id="cd04301">
    <property type="entry name" value="NAT_SF"/>
    <property type="match status" value="1"/>
</dbReference>
<dbReference type="EMBL" id="QPJC01000014">
    <property type="protein sequence ID" value="RCW39771.1"/>
    <property type="molecule type" value="Genomic_DNA"/>
</dbReference>
<dbReference type="PROSITE" id="PS51186">
    <property type="entry name" value="GNAT"/>
    <property type="match status" value="1"/>
</dbReference>
<reference evidence="2 3" key="1">
    <citation type="submission" date="2018-07" db="EMBL/GenBank/DDBJ databases">
        <title>Genomic Encyclopedia of Type Strains, Phase III (KMG-III): the genomes of soil and plant-associated and newly described type strains.</title>
        <authorList>
            <person name="Whitman W."/>
        </authorList>
    </citation>
    <scope>NUCLEOTIDE SEQUENCE [LARGE SCALE GENOMIC DNA]</scope>
    <source>
        <strain evidence="2 3">CECT 8575</strain>
    </source>
</reference>
<dbReference type="InterPro" id="IPR016181">
    <property type="entry name" value="Acyl_CoA_acyltransferase"/>
</dbReference>
<dbReference type="Gene3D" id="3.40.630.30">
    <property type="match status" value="1"/>
</dbReference>
<organism evidence="2 3">
    <name type="scientific">Halopolyspora algeriensis</name>
    <dbReference type="NCBI Taxonomy" id="1500506"/>
    <lineage>
        <taxon>Bacteria</taxon>
        <taxon>Bacillati</taxon>
        <taxon>Actinomycetota</taxon>
        <taxon>Actinomycetes</taxon>
        <taxon>Actinomycetes incertae sedis</taxon>
        <taxon>Halopolyspora</taxon>
    </lineage>
</organism>
<dbReference type="InterPro" id="IPR000182">
    <property type="entry name" value="GNAT_dom"/>
</dbReference>
<evidence type="ECO:0000259" key="1">
    <source>
        <dbReference type="PROSITE" id="PS51186"/>
    </source>
</evidence>